<evidence type="ECO:0000256" key="1">
    <source>
        <dbReference type="ARBA" id="ARBA00004370"/>
    </source>
</evidence>
<evidence type="ECO:0000256" key="8">
    <source>
        <dbReference type="SAM" id="MobiDB-lite"/>
    </source>
</evidence>
<dbReference type="InterPro" id="IPR005828">
    <property type="entry name" value="MFS_sugar_transport-like"/>
</dbReference>
<evidence type="ECO:0000256" key="3">
    <source>
        <dbReference type="ARBA" id="ARBA00022448"/>
    </source>
</evidence>
<dbReference type="GO" id="GO:0006952">
    <property type="term" value="P:defense response"/>
    <property type="evidence" value="ECO:0007669"/>
    <property type="project" value="UniProtKB-KW"/>
</dbReference>
<dbReference type="EMBL" id="AL731584">
    <property type="protein sequence ID" value="CAE02568.2"/>
    <property type="molecule type" value="Genomic_DNA"/>
</dbReference>
<feature type="compositionally biased region" description="Basic and acidic residues" evidence="8">
    <location>
        <begin position="409"/>
        <end position="433"/>
    </location>
</feature>
<keyword evidence="7" id="KW-0611">Plant defense</keyword>
<dbReference type="InterPro" id="IPR036259">
    <property type="entry name" value="MFS_trans_sf"/>
</dbReference>
<dbReference type="GO" id="GO:0017148">
    <property type="term" value="P:negative regulation of translation"/>
    <property type="evidence" value="ECO:0007669"/>
    <property type="project" value="UniProtKB-KW"/>
</dbReference>
<comment type="subcellular location">
    <subcellularLocation>
        <location evidence="1">Membrane</location>
    </subcellularLocation>
</comment>
<feature type="region of interest" description="Disordered" evidence="8">
    <location>
        <begin position="364"/>
        <end position="446"/>
    </location>
</feature>
<organism evidence="10 11">
    <name type="scientific">Oryza sativa subsp. japonica</name>
    <name type="common">Rice</name>
    <dbReference type="NCBI Taxonomy" id="39947"/>
    <lineage>
        <taxon>Eukaryota</taxon>
        <taxon>Viridiplantae</taxon>
        <taxon>Streptophyta</taxon>
        <taxon>Embryophyta</taxon>
        <taxon>Tracheophyta</taxon>
        <taxon>Spermatophyta</taxon>
        <taxon>Magnoliopsida</taxon>
        <taxon>Liliopsida</taxon>
        <taxon>Poales</taxon>
        <taxon>Poaceae</taxon>
        <taxon>BOP clade</taxon>
        <taxon>Oryzoideae</taxon>
        <taxon>Oryzeae</taxon>
        <taxon>Oryzinae</taxon>
        <taxon>Oryza</taxon>
        <taxon>Oryza sativa</taxon>
    </lineage>
</organism>
<dbReference type="InterPro" id="IPR036041">
    <property type="entry name" value="Ribosome-inact_prot_sf"/>
</dbReference>
<evidence type="ECO:0000256" key="4">
    <source>
        <dbReference type="ARBA" id="ARBA00022692"/>
    </source>
</evidence>
<keyword evidence="7" id="KW-0800">Toxin</keyword>
<keyword evidence="6 9" id="KW-0472">Membrane</keyword>
<dbReference type="InterPro" id="IPR001574">
    <property type="entry name" value="Ribosome_inactivat_prot"/>
</dbReference>
<dbReference type="GO" id="GO:0030598">
    <property type="term" value="F:rRNA N-glycosylase activity"/>
    <property type="evidence" value="ECO:0007669"/>
    <property type="project" value="UniProtKB-EC"/>
</dbReference>
<protein>
    <submittedName>
        <fullName evidence="10">OSJNBa0006M15.11 protein</fullName>
    </submittedName>
</protein>
<dbReference type="SUPFAM" id="SSF56371">
    <property type="entry name" value="Ribosome inactivating proteins (RIP)"/>
    <property type="match status" value="1"/>
</dbReference>
<evidence type="ECO:0000256" key="6">
    <source>
        <dbReference type="ARBA" id="ARBA00023136"/>
    </source>
</evidence>
<proteinExistence type="inferred from homology"/>
<dbReference type="InterPro" id="IPR016138">
    <property type="entry name" value="Ribosome_inactivat_prot_sub1"/>
</dbReference>
<evidence type="ECO:0000256" key="2">
    <source>
        <dbReference type="ARBA" id="ARBA00010992"/>
    </source>
</evidence>
<accession>Q7X788</accession>
<comment type="similarity">
    <text evidence="2">Belongs to the major facilitator superfamily. Sugar transporter (TC 2.A.1.1) family.</text>
</comment>
<dbReference type="Pfam" id="PF00161">
    <property type="entry name" value="RIP"/>
    <property type="match status" value="1"/>
</dbReference>
<dbReference type="Proteomes" id="UP000000763">
    <property type="component" value="Chromosome 4"/>
</dbReference>
<comment type="catalytic activity">
    <reaction evidence="7">
        <text>Endohydrolysis of the N-glycosidic bond at one specific adenosine on the 28S rRNA.</text>
        <dbReference type="EC" id="3.2.2.22"/>
    </reaction>
</comment>
<keyword evidence="3" id="KW-0813">Transport</keyword>
<dbReference type="InterPro" id="IPR045262">
    <property type="entry name" value="STP/PLT_plant"/>
</dbReference>
<dbReference type="GO" id="GO:0090729">
    <property type="term" value="F:toxin activity"/>
    <property type="evidence" value="ECO:0007669"/>
    <property type="project" value="UniProtKB-KW"/>
</dbReference>
<keyword evidence="7" id="KW-0378">Hydrolase</keyword>
<evidence type="ECO:0000256" key="5">
    <source>
        <dbReference type="ARBA" id="ARBA00022989"/>
    </source>
</evidence>
<keyword evidence="5 9" id="KW-1133">Transmembrane helix</keyword>
<reference evidence="11" key="2">
    <citation type="journal article" date="2008" name="Nucleic Acids Res.">
        <title>The rice annotation project database (RAP-DB): 2008 update.</title>
        <authorList>
            <consortium name="The rice annotation project (RAP)"/>
        </authorList>
    </citation>
    <scope>GENOME REANNOTATION</scope>
    <source>
        <strain evidence="11">cv. Nipponbare</strain>
    </source>
</reference>
<comment type="similarity">
    <text evidence="7">Belongs to the ribosome-inactivating protein family.</text>
</comment>
<dbReference type="AlphaFoldDB" id="Q7X788"/>
<feature type="compositionally biased region" description="Gly residues" evidence="8">
    <location>
        <begin position="393"/>
        <end position="406"/>
    </location>
</feature>
<keyword evidence="7" id="KW-0652">Protein synthesis inhibitor</keyword>
<evidence type="ECO:0000256" key="9">
    <source>
        <dbReference type="SAM" id="Phobius"/>
    </source>
</evidence>
<dbReference type="Gene3D" id="1.20.1250.20">
    <property type="entry name" value="MFS general substrate transporter like domains"/>
    <property type="match status" value="1"/>
</dbReference>
<reference evidence="11" key="1">
    <citation type="journal article" date="2005" name="Nature">
        <title>The map-based sequence of the rice genome.</title>
        <authorList>
            <consortium name="International rice genome sequencing project (IRGSP)"/>
            <person name="Matsumoto T."/>
            <person name="Wu J."/>
            <person name="Kanamori H."/>
            <person name="Katayose Y."/>
            <person name="Fujisawa M."/>
            <person name="Namiki N."/>
            <person name="Mizuno H."/>
            <person name="Yamamoto K."/>
            <person name="Antonio B.A."/>
            <person name="Baba T."/>
            <person name="Sakata K."/>
            <person name="Nagamura Y."/>
            <person name="Aoki H."/>
            <person name="Arikawa K."/>
            <person name="Arita K."/>
            <person name="Bito T."/>
            <person name="Chiden Y."/>
            <person name="Fujitsuka N."/>
            <person name="Fukunaka R."/>
            <person name="Hamada M."/>
            <person name="Harada C."/>
            <person name="Hayashi A."/>
            <person name="Hijishita S."/>
            <person name="Honda M."/>
            <person name="Hosokawa S."/>
            <person name="Ichikawa Y."/>
            <person name="Idonuma A."/>
            <person name="Iijima M."/>
            <person name="Ikeda M."/>
            <person name="Ikeno M."/>
            <person name="Ito K."/>
            <person name="Ito S."/>
            <person name="Ito T."/>
            <person name="Ito Y."/>
            <person name="Ito Y."/>
            <person name="Iwabuchi A."/>
            <person name="Kamiya K."/>
            <person name="Karasawa W."/>
            <person name="Kurita K."/>
            <person name="Katagiri S."/>
            <person name="Kikuta A."/>
            <person name="Kobayashi H."/>
            <person name="Kobayashi N."/>
            <person name="Machita K."/>
            <person name="Maehara T."/>
            <person name="Masukawa M."/>
            <person name="Mizubayashi T."/>
            <person name="Mukai Y."/>
            <person name="Nagasaki H."/>
            <person name="Nagata Y."/>
            <person name="Naito S."/>
            <person name="Nakashima M."/>
            <person name="Nakama Y."/>
            <person name="Nakamichi Y."/>
            <person name="Nakamura M."/>
            <person name="Meguro A."/>
            <person name="Negishi M."/>
            <person name="Ohta I."/>
            <person name="Ohta T."/>
            <person name="Okamoto M."/>
            <person name="Ono N."/>
            <person name="Saji S."/>
            <person name="Sakaguchi M."/>
            <person name="Sakai K."/>
            <person name="Shibata M."/>
            <person name="Shimokawa T."/>
            <person name="Song J."/>
            <person name="Takazaki Y."/>
            <person name="Terasawa K."/>
            <person name="Tsugane M."/>
            <person name="Tsuji K."/>
            <person name="Ueda S."/>
            <person name="Waki K."/>
            <person name="Yamagata H."/>
            <person name="Yamamoto M."/>
            <person name="Yamamoto S."/>
            <person name="Yamane H."/>
            <person name="Yoshiki S."/>
            <person name="Yoshihara R."/>
            <person name="Yukawa K."/>
            <person name="Zhong H."/>
            <person name="Yano M."/>
            <person name="Yuan Q."/>
            <person name="Ouyang S."/>
            <person name="Liu J."/>
            <person name="Jones K.M."/>
            <person name="Gansberger K."/>
            <person name="Moffat K."/>
            <person name="Hill J."/>
            <person name="Bera J."/>
            <person name="Fadrosh D."/>
            <person name="Jin S."/>
            <person name="Johri S."/>
            <person name="Kim M."/>
            <person name="Overton L."/>
            <person name="Reardon M."/>
            <person name="Tsitrin T."/>
            <person name="Vuong H."/>
            <person name="Weaver B."/>
            <person name="Ciecko A."/>
            <person name="Tallon L."/>
            <person name="Jackson J."/>
            <person name="Pai G."/>
            <person name="Aken S.V."/>
            <person name="Utterback T."/>
            <person name="Reidmuller S."/>
            <person name="Feldblyum T."/>
            <person name="Hsiao J."/>
            <person name="Zismann V."/>
            <person name="Iobst S."/>
            <person name="de Vazeille A.R."/>
            <person name="Buell C.R."/>
            <person name="Ying K."/>
            <person name="Li Y."/>
            <person name="Lu T."/>
            <person name="Huang Y."/>
            <person name="Zhao Q."/>
            <person name="Feng Q."/>
            <person name="Zhang L."/>
            <person name="Zhu J."/>
            <person name="Weng Q."/>
            <person name="Mu J."/>
            <person name="Lu Y."/>
            <person name="Fan D."/>
            <person name="Liu Y."/>
            <person name="Guan J."/>
            <person name="Zhang Y."/>
            <person name="Yu S."/>
            <person name="Liu X."/>
            <person name="Zhang Y."/>
            <person name="Hong G."/>
            <person name="Han B."/>
            <person name="Choisne N."/>
            <person name="Demange N."/>
            <person name="Orjeda G."/>
            <person name="Samain S."/>
            <person name="Cattolico L."/>
            <person name="Pelletier E."/>
            <person name="Couloux A."/>
            <person name="Segurens B."/>
            <person name="Wincker P."/>
            <person name="D'Hont A."/>
            <person name="Scarpelli C."/>
            <person name="Weissenbach J."/>
            <person name="Salanoubat M."/>
            <person name="Quetier F."/>
            <person name="Yu Y."/>
            <person name="Kim H.R."/>
            <person name="Rambo T."/>
            <person name="Currie J."/>
            <person name="Collura K."/>
            <person name="Luo M."/>
            <person name="Yang T."/>
            <person name="Ammiraju J.S.S."/>
            <person name="Engler F."/>
            <person name="Soderlund C."/>
            <person name="Wing R.A."/>
            <person name="Palmer L.E."/>
            <person name="de la Bastide M."/>
            <person name="Spiegel L."/>
            <person name="Nascimento L."/>
            <person name="Zutavern T."/>
            <person name="O'Shaughnessy A."/>
            <person name="Dike S."/>
            <person name="Dedhia N."/>
            <person name="Preston R."/>
            <person name="Balija V."/>
            <person name="McCombie W.R."/>
            <person name="Chow T."/>
            <person name="Chen H."/>
            <person name="Chung M."/>
            <person name="Chen C."/>
            <person name="Shaw J."/>
            <person name="Wu H."/>
            <person name="Hsiao K."/>
            <person name="Chao Y."/>
            <person name="Chu M."/>
            <person name="Cheng C."/>
            <person name="Hour A."/>
            <person name="Lee P."/>
            <person name="Lin S."/>
            <person name="Lin Y."/>
            <person name="Liou J."/>
            <person name="Liu S."/>
            <person name="Hsing Y."/>
            <person name="Raghuvanshi S."/>
            <person name="Mohanty A."/>
            <person name="Bharti A.K."/>
            <person name="Gaur A."/>
            <person name="Gupta V."/>
            <person name="Kumar D."/>
            <person name="Ravi V."/>
            <person name="Vij S."/>
            <person name="Kapur A."/>
            <person name="Khurana P."/>
            <person name="Khurana P."/>
            <person name="Khurana J.P."/>
            <person name="Tyagi A.K."/>
            <person name="Gaikwad K."/>
            <person name="Singh A."/>
            <person name="Dalal V."/>
            <person name="Srivastava S."/>
            <person name="Dixit A."/>
            <person name="Pal A.K."/>
            <person name="Ghazi I.A."/>
            <person name="Yadav M."/>
            <person name="Pandit A."/>
            <person name="Bhargava A."/>
            <person name="Sureshbabu K."/>
            <person name="Batra K."/>
            <person name="Sharma T.R."/>
            <person name="Mohapatra T."/>
            <person name="Singh N.K."/>
            <person name="Messing J."/>
            <person name="Nelson A.B."/>
            <person name="Fuks G."/>
            <person name="Kavchok S."/>
            <person name="Keizer G."/>
            <person name="Linton E."/>
            <person name="Llaca V."/>
            <person name="Song R."/>
            <person name="Tanyolac B."/>
            <person name="Young S."/>
            <person name="Ho-Il K."/>
            <person name="Hahn J.H."/>
            <person name="Sangsakoo G."/>
            <person name="Vanavichit A."/>
            <person name="de Mattos Luiz.A.T."/>
            <person name="Zimmer P.D."/>
            <person name="Malone G."/>
            <person name="Dellagostin O."/>
            <person name="de Oliveira A.C."/>
            <person name="Bevan M."/>
            <person name="Bancroft I."/>
            <person name="Minx P."/>
            <person name="Cordum H."/>
            <person name="Wilson R."/>
            <person name="Cheng Z."/>
            <person name="Jin W."/>
            <person name="Jiang J."/>
            <person name="Leong S.A."/>
            <person name="Iwama H."/>
            <person name="Gojobori T."/>
            <person name="Itoh T."/>
            <person name="Niimura Y."/>
            <person name="Fujii Y."/>
            <person name="Habara T."/>
            <person name="Sakai H."/>
            <person name="Sato Y."/>
            <person name="Wilson G."/>
            <person name="Kumar K."/>
            <person name="McCouch S."/>
            <person name="Juretic N."/>
            <person name="Hoen D."/>
            <person name="Wright S."/>
            <person name="Bruskiewich R."/>
            <person name="Bureau T."/>
            <person name="Miyao A."/>
            <person name="Hirochika H."/>
            <person name="Nishikawa T."/>
            <person name="Kadowaki K."/>
            <person name="Sugiura M."/>
            <person name="Burr B."/>
            <person name="Sasaki T."/>
        </authorList>
    </citation>
    <scope>NUCLEOTIDE SEQUENCE [LARGE SCALE GENOMIC DNA]</scope>
    <source>
        <strain evidence="11">cv. Nipponbare</strain>
    </source>
</reference>
<gene>
    <name evidence="10" type="primary">OSJNBa0006M15.11</name>
</gene>
<dbReference type="Pfam" id="PF00083">
    <property type="entry name" value="Sugar_tr"/>
    <property type="match status" value="1"/>
</dbReference>
<feature type="compositionally biased region" description="Basic residues" evidence="8">
    <location>
        <begin position="377"/>
        <end position="392"/>
    </location>
</feature>
<dbReference type="Gene3D" id="3.40.420.10">
    <property type="entry name" value="Ricin (A subunit), domain 1"/>
    <property type="match status" value="1"/>
</dbReference>
<feature type="transmembrane region" description="Helical" evidence="9">
    <location>
        <begin position="722"/>
        <end position="741"/>
    </location>
</feature>
<dbReference type="GO" id="GO:0015144">
    <property type="term" value="F:carbohydrate transmembrane transporter activity"/>
    <property type="evidence" value="ECO:0007669"/>
    <property type="project" value="InterPro"/>
</dbReference>
<name>Q7X788_ORYSJ</name>
<keyword evidence="4 9" id="KW-0812">Transmembrane</keyword>
<evidence type="ECO:0000313" key="11">
    <source>
        <dbReference type="Proteomes" id="UP000000763"/>
    </source>
</evidence>
<dbReference type="PANTHER" id="PTHR23500">
    <property type="entry name" value="SOLUTE CARRIER FAMILY 2, FACILITATED GLUCOSE TRANSPORTER"/>
    <property type="match status" value="1"/>
</dbReference>
<evidence type="ECO:0000313" key="10">
    <source>
        <dbReference type="EMBL" id="CAE02568.2"/>
    </source>
</evidence>
<evidence type="ECO:0000256" key="7">
    <source>
        <dbReference type="RuleBase" id="RU004915"/>
    </source>
</evidence>
<sequence length="844" mass="93875">MVEELYIRKVDDEALRYKAMAAAVPANVVESSIDPDTTVVNKEGHVLTSKRFAVVGGGMSAASGSACGCLLRDHSASGGVVVSPRTGDEQMQQLEIRNRGLTSKHVTTICLDGTDKEALASYLSGIEEVINWSYEDGIKVDISDICGQCHEVFTTRAGGSMEVEFVYMGRSIRFLIQGRNLYLRGWKARDCVFELNHDQHENFTLDPKCIRLKTGLNYNKLVFGGVENTPTGLWPVRKAFDNFWRHAGGENINISEDVAIFAVIISEAARLRPVHDYIKDSFLSENPGLSKLGKHPSNPMYVKKYKKISAHIMENVDLMKQGLEPKPFKHEKLVIDSMESALSIVRILFRDAFNSGLFEHEKPPKPIFENTLDRQEVKHKRKQDKRKKKGKKGGGGSGGGGGGGSIGEEVPKGGGVRERLKGASYKHARDIDSKSIGPSSNGSDDEKVNWKALKDVIYKECFIHSGLKILSILSDVRLHPHERWNICQKVGSRAAILQNLVNPIEVFVDDECAGKPAPQVPKSSKPSIMKLRQATSRNLKREIELLMENPQRNFPLTNFCLDPSKLIKSSTMVSPVIYAQRRLSYLMNGMGRQQALGDAMQAWRRPTTFNFLDAALPSLGMEIESEEAIEGGSSLHRRDGPDAVAWLAHGRVPVLPRRRRTSSSQRRAWSWGPLGWVIPGEIFPVDIRSAGQAMNVSIGLGLTFVQTQSFLAMLCRFRYGTFAYYAAWVAVMTAFIAVFLLESMPTVWARHWYWKRFAPQEQLKRSERWKDSIDFSYVRARRRGARWGVDGGTRLRVPDPMSIAAVGSEVRRGVSIDGGINGRRGLGPALMAVAASCGLWGSRV</sequence>
<dbReference type="GO" id="GO:0016020">
    <property type="term" value="C:membrane"/>
    <property type="evidence" value="ECO:0007669"/>
    <property type="project" value="UniProtKB-SubCell"/>
</dbReference>
<dbReference type="PANTHER" id="PTHR23500:SF73">
    <property type="entry name" value="SUGAR TRANSPORT PROTEIN MST1"/>
    <property type="match status" value="1"/>
</dbReference>